<dbReference type="SUPFAM" id="SSF81301">
    <property type="entry name" value="Nucleotidyltransferase"/>
    <property type="match status" value="1"/>
</dbReference>
<protein>
    <submittedName>
        <fullName evidence="2">DNA polymerase, beta domain protein region</fullName>
    </submittedName>
</protein>
<feature type="domain" description="Polymerase beta nucleotidyltransferase" evidence="1">
    <location>
        <begin position="21"/>
        <end position="101"/>
    </location>
</feature>
<dbReference type="Proteomes" id="UP000218615">
    <property type="component" value="Unassembled WGS sequence"/>
</dbReference>
<dbReference type="CDD" id="cd05403">
    <property type="entry name" value="NT_KNTase_like"/>
    <property type="match status" value="1"/>
</dbReference>
<dbReference type="InterPro" id="IPR052930">
    <property type="entry name" value="TA_antitoxin_MntA"/>
</dbReference>
<dbReference type="InterPro" id="IPR041633">
    <property type="entry name" value="Polbeta"/>
</dbReference>
<dbReference type="RefSeq" id="WP_179294095.1">
    <property type="nucleotide sequence ID" value="NZ_FZMP01000250.1"/>
</dbReference>
<dbReference type="AlphaFoldDB" id="A0A284VUK3"/>
<accession>A0A284VUK3</accession>
<sequence length="133" mass="15629">MSPDEINKLVKNSVERLKKIEGFDKVRFIILYGSAVEGITREESDIDLCIDIDAETDYEGSKFRLKVLSELPDFFDVQIFSQLPLYVKKEVLKGKVVFCRDVEYLYEIALLTIKEFEDFKYRFYDYIGERAIA</sequence>
<dbReference type="PANTHER" id="PTHR43852:SF3">
    <property type="entry name" value="NUCLEOTIDYLTRANSFERASE"/>
    <property type="match status" value="1"/>
</dbReference>
<reference evidence="3" key="1">
    <citation type="submission" date="2017-06" db="EMBL/GenBank/DDBJ databases">
        <authorList>
            <person name="Cremers G."/>
        </authorList>
    </citation>
    <scope>NUCLEOTIDE SEQUENCE [LARGE SCALE GENOMIC DNA]</scope>
</reference>
<dbReference type="EMBL" id="FZMP01000250">
    <property type="protein sequence ID" value="SNQ62960.1"/>
    <property type="molecule type" value="Genomic_DNA"/>
</dbReference>
<evidence type="ECO:0000313" key="3">
    <source>
        <dbReference type="Proteomes" id="UP000218615"/>
    </source>
</evidence>
<evidence type="ECO:0000313" key="2">
    <source>
        <dbReference type="EMBL" id="SNQ62960.1"/>
    </source>
</evidence>
<dbReference type="PANTHER" id="PTHR43852">
    <property type="entry name" value="NUCLEOTIDYLTRANSFERASE"/>
    <property type="match status" value="1"/>
</dbReference>
<gene>
    <name evidence="2" type="ORF">MNV_990001</name>
</gene>
<dbReference type="Pfam" id="PF18765">
    <property type="entry name" value="Polbeta"/>
    <property type="match status" value="1"/>
</dbReference>
<organism evidence="2 3">
    <name type="scientific">Candidatus Methanoperedens nitratireducens</name>
    <dbReference type="NCBI Taxonomy" id="1392998"/>
    <lineage>
        <taxon>Archaea</taxon>
        <taxon>Methanobacteriati</taxon>
        <taxon>Methanobacteriota</taxon>
        <taxon>Stenosarchaea group</taxon>
        <taxon>Methanomicrobia</taxon>
        <taxon>Methanosarcinales</taxon>
        <taxon>ANME-2 cluster</taxon>
        <taxon>Candidatus Methanoperedentaceae</taxon>
        <taxon>Candidatus Methanoperedens</taxon>
    </lineage>
</organism>
<proteinExistence type="predicted"/>
<evidence type="ECO:0000259" key="1">
    <source>
        <dbReference type="Pfam" id="PF18765"/>
    </source>
</evidence>
<dbReference type="InterPro" id="IPR043519">
    <property type="entry name" value="NT_sf"/>
</dbReference>
<dbReference type="OrthoDB" id="61846at2157"/>
<dbReference type="Gene3D" id="3.30.460.10">
    <property type="entry name" value="Beta Polymerase, domain 2"/>
    <property type="match status" value="1"/>
</dbReference>
<name>A0A284VUK3_9EURY</name>
<keyword evidence="3" id="KW-1185">Reference proteome</keyword>